<comment type="caution">
    <text evidence="2">The sequence shown here is derived from an EMBL/GenBank/DDBJ whole genome shotgun (WGS) entry which is preliminary data.</text>
</comment>
<feature type="compositionally biased region" description="Polar residues" evidence="1">
    <location>
        <begin position="8"/>
        <end position="26"/>
    </location>
</feature>
<feature type="compositionally biased region" description="Polar residues" evidence="1">
    <location>
        <begin position="143"/>
        <end position="152"/>
    </location>
</feature>
<reference evidence="2" key="1">
    <citation type="journal article" date="2020" name="Cell">
        <title>Large-Scale Comparative Analyses of Tick Genomes Elucidate Their Genetic Diversity and Vector Capacities.</title>
        <authorList>
            <consortium name="Tick Genome and Microbiome Consortium (TIGMIC)"/>
            <person name="Jia N."/>
            <person name="Wang J."/>
            <person name="Shi W."/>
            <person name="Du L."/>
            <person name="Sun Y."/>
            <person name="Zhan W."/>
            <person name="Jiang J.F."/>
            <person name="Wang Q."/>
            <person name="Zhang B."/>
            <person name="Ji P."/>
            <person name="Bell-Sakyi L."/>
            <person name="Cui X.M."/>
            <person name="Yuan T.T."/>
            <person name="Jiang B.G."/>
            <person name="Yang W.F."/>
            <person name="Lam T.T."/>
            <person name="Chang Q.C."/>
            <person name="Ding S.J."/>
            <person name="Wang X.J."/>
            <person name="Zhu J.G."/>
            <person name="Ruan X.D."/>
            <person name="Zhao L."/>
            <person name="Wei J.T."/>
            <person name="Ye R.Z."/>
            <person name="Que T.C."/>
            <person name="Du C.H."/>
            <person name="Zhou Y.H."/>
            <person name="Cheng J.X."/>
            <person name="Dai P.F."/>
            <person name="Guo W.B."/>
            <person name="Han X.H."/>
            <person name="Huang E.J."/>
            <person name="Li L.F."/>
            <person name="Wei W."/>
            <person name="Gao Y.C."/>
            <person name="Liu J.Z."/>
            <person name="Shao H.Z."/>
            <person name="Wang X."/>
            <person name="Wang C.C."/>
            <person name="Yang T.C."/>
            <person name="Huo Q.B."/>
            <person name="Li W."/>
            <person name="Chen H.Y."/>
            <person name="Chen S.E."/>
            <person name="Zhou L.G."/>
            <person name="Ni X.B."/>
            <person name="Tian J.H."/>
            <person name="Sheng Y."/>
            <person name="Liu T."/>
            <person name="Pan Y.S."/>
            <person name="Xia L.Y."/>
            <person name="Li J."/>
            <person name="Zhao F."/>
            <person name="Cao W.C."/>
        </authorList>
    </citation>
    <scope>NUCLEOTIDE SEQUENCE</scope>
    <source>
        <strain evidence="2">Rmic-2018</strain>
    </source>
</reference>
<evidence type="ECO:0000313" key="2">
    <source>
        <dbReference type="EMBL" id="KAH8035319.1"/>
    </source>
</evidence>
<evidence type="ECO:0000313" key="3">
    <source>
        <dbReference type="Proteomes" id="UP000821866"/>
    </source>
</evidence>
<feature type="compositionally biased region" description="Polar residues" evidence="1">
    <location>
        <begin position="43"/>
        <end position="56"/>
    </location>
</feature>
<feature type="region of interest" description="Disordered" evidence="1">
    <location>
        <begin position="1"/>
        <end position="294"/>
    </location>
</feature>
<feature type="compositionally biased region" description="Basic and acidic residues" evidence="1">
    <location>
        <begin position="262"/>
        <end position="276"/>
    </location>
</feature>
<feature type="compositionally biased region" description="Polar residues" evidence="1">
    <location>
        <begin position="210"/>
        <end position="225"/>
    </location>
</feature>
<accession>A0A9J6EM46</accession>
<protein>
    <submittedName>
        <fullName evidence="2">Uncharacterized protein</fullName>
    </submittedName>
</protein>
<feature type="compositionally biased region" description="Basic and acidic residues" evidence="1">
    <location>
        <begin position="226"/>
        <end position="246"/>
    </location>
</feature>
<organism evidence="2 3">
    <name type="scientific">Rhipicephalus microplus</name>
    <name type="common">Cattle tick</name>
    <name type="synonym">Boophilus microplus</name>
    <dbReference type="NCBI Taxonomy" id="6941"/>
    <lineage>
        <taxon>Eukaryota</taxon>
        <taxon>Metazoa</taxon>
        <taxon>Ecdysozoa</taxon>
        <taxon>Arthropoda</taxon>
        <taxon>Chelicerata</taxon>
        <taxon>Arachnida</taxon>
        <taxon>Acari</taxon>
        <taxon>Parasitiformes</taxon>
        <taxon>Ixodida</taxon>
        <taxon>Ixodoidea</taxon>
        <taxon>Ixodidae</taxon>
        <taxon>Rhipicephalinae</taxon>
        <taxon>Rhipicephalus</taxon>
        <taxon>Boophilus</taxon>
    </lineage>
</organism>
<reference evidence="2" key="2">
    <citation type="submission" date="2021-09" db="EMBL/GenBank/DDBJ databases">
        <authorList>
            <person name="Jia N."/>
            <person name="Wang J."/>
            <person name="Shi W."/>
            <person name="Du L."/>
            <person name="Sun Y."/>
            <person name="Zhan W."/>
            <person name="Jiang J."/>
            <person name="Wang Q."/>
            <person name="Zhang B."/>
            <person name="Ji P."/>
            <person name="Sakyi L.B."/>
            <person name="Cui X."/>
            <person name="Yuan T."/>
            <person name="Jiang B."/>
            <person name="Yang W."/>
            <person name="Lam T.T.-Y."/>
            <person name="Chang Q."/>
            <person name="Ding S."/>
            <person name="Wang X."/>
            <person name="Zhu J."/>
            <person name="Ruan X."/>
            <person name="Zhao L."/>
            <person name="Wei J."/>
            <person name="Que T."/>
            <person name="Du C."/>
            <person name="Cheng J."/>
            <person name="Dai P."/>
            <person name="Han X."/>
            <person name="Huang E."/>
            <person name="Gao Y."/>
            <person name="Liu J."/>
            <person name="Shao H."/>
            <person name="Ye R."/>
            <person name="Li L."/>
            <person name="Wei W."/>
            <person name="Wang X."/>
            <person name="Wang C."/>
            <person name="Huo Q."/>
            <person name="Li W."/>
            <person name="Guo W."/>
            <person name="Chen H."/>
            <person name="Chen S."/>
            <person name="Zhou L."/>
            <person name="Zhou L."/>
            <person name="Ni X."/>
            <person name="Tian J."/>
            <person name="Zhou Y."/>
            <person name="Sheng Y."/>
            <person name="Liu T."/>
            <person name="Pan Y."/>
            <person name="Xia L."/>
            <person name="Li J."/>
            <person name="Zhao F."/>
            <person name="Cao W."/>
        </authorList>
    </citation>
    <scope>NUCLEOTIDE SEQUENCE</scope>
    <source>
        <strain evidence="2">Rmic-2018</strain>
        <tissue evidence="2">Larvae</tissue>
    </source>
</reference>
<name>A0A9J6EM46_RHIMP</name>
<feature type="compositionally biased region" description="Basic and acidic residues" evidence="1">
    <location>
        <begin position="190"/>
        <end position="200"/>
    </location>
</feature>
<feature type="compositionally biased region" description="Basic and acidic residues" evidence="1">
    <location>
        <begin position="123"/>
        <end position="142"/>
    </location>
</feature>
<dbReference type="Proteomes" id="UP000821866">
    <property type="component" value="Chromosome 11"/>
</dbReference>
<dbReference type="EMBL" id="JABSTU010000003">
    <property type="protein sequence ID" value="KAH8035319.1"/>
    <property type="molecule type" value="Genomic_DNA"/>
</dbReference>
<feature type="compositionally biased region" description="Basic and acidic residues" evidence="1">
    <location>
        <begin position="30"/>
        <end position="41"/>
    </location>
</feature>
<dbReference type="AlphaFoldDB" id="A0A9J6EM46"/>
<feature type="compositionally biased region" description="Basic and acidic residues" evidence="1">
    <location>
        <begin position="154"/>
        <end position="174"/>
    </location>
</feature>
<evidence type="ECO:0000256" key="1">
    <source>
        <dbReference type="SAM" id="MobiDB-lite"/>
    </source>
</evidence>
<gene>
    <name evidence="2" type="ORF">HPB51_004560</name>
</gene>
<keyword evidence="3" id="KW-1185">Reference proteome</keyword>
<proteinExistence type="predicted"/>
<sequence>MKKRDTTDTSLSPSSYETALTSTSKQRGARAPDKEAAKDEDSSGVSRLPPTTTPNADQIAKCPPAVKVPSDEWLPRRLSQLGIPYIPRDGAKAKAKPTSGTSGVASGDRSAENDSELSSDPAESSRRSDNKTRRPPGKEFSSKSEGPTSASATRRREEKNATSRWDSEYDRDAARSQPVTNVKRLILIQPDRRSEPERRSPQGPEFLVQTALQAGATSPFSVHSATSDEKRPHEESEKRDEAEPKVQHGTAAVASSVARTTGSKDQRPPRADDRFNRPKAKRQAFDFFGLKTLA</sequence>